<dbReference type="OrthoDB" id="959017at2"/>
<dbReference type="AlphaFoldDB" id="A0A495EBA2"/>
<evidence type="ECO:0000256" key="1">
    <source>
        <dbReference type="SAM" id="SignalP"/>
    </source>
</evidence>
<keyword evidence="1" id="KW-0732">Signal</keyword>
<evidence type="ECO:0000259" key="2">
    <source>
        <dbReference type="Pfam" id="PF13568"/>
    </source>
</evidence>
<keyword evidence="4" id="KW-1185">Reference proteome</keyword>
<dbReference type="InterPro" id="IPR025665">
    <property type="entry name" value="Beta-barrel_OMP_2"/>
</dbReference>
<feature type="domain" description="Outer membrane protein beta-barrel" evidence="2">
    <location>
        <begin position="21"/>
        <end position="203"/>
    </location>
</feature>
<sequence>MLRILFFLVFSSFFVNAQKEIDSTFVDPNFLEDQFYIGVTYNFLVNKDNAINQRNLSYGLQGGFIKDIPLNKSRKLALGVGLGYALNNYYSNLRATETDSGIEYSILTNTGNYKRNKIESHVIEMPLEFRWRNATGTDYKFWRIYAGLKLGYVLSTRSKYIGNIIRSSFYNKDTSNFQYGVSFNFGYNTFNIHMHYSLSNLFNDSTVLNGESINMKPLRVGLIFYIL</sequence>
<dbReference type="EMBL" id="RBIQ01000007">
    <property type="protein sequence ID" value="RKR14162.1"/>
    <property type="molecule type" value="Genomic_DNA"/>
</dbReference>
<feature type="chain" id="PRO_5019856366" evidence="1">
    <location>
        <begin position="18"/>
        <end position="227"/>
    </location>
</feature>
<dbReference type="Proteomes" id="UP000269412">
    <property type="component" value="Unassembled WGS sequence"/>
</dbReference>
<reference evidence="3 4" key="1">
    <citation type="submission" date="2018-10" db="EMBL/GenBank/DDBJ databases">
        <title>Genomic Encyclopedia of Archaeal and Bacterial Type Strains, Phase II (KMG-II): from individual species to whole genera.</title>
        <authorList>
            <person name="Goeker M."/>
        </authorList>
    </citation>
    <scope>NUCLEOTIDE SEQUENCE [LARGE SCALE GENOMIC DNA]</scope>
    <source>
        <strain evidence="3 4">DSM 25230</strain>
    </source>
</reference>
<proteinExistence type="predicted"/>
<accession>A0A495EBA2</accession>
<evidence type="ECO:0000313" key="4">
    <source>
        <dbReference type="Proteomes" id="UP000269412"/>
    </source>
</evidence>
<feature type="signal peptide" evidence="1">
    <location>
        <begin position="1"/>
        <end position="17"/>
    </location>
</feature>
<name>A0A495EBA2_9FLAO</name>
<organism evidence="3 4">
    <name type="scientific">Maribacter vaceletii</name>
    <dbReference type="NCBI Taxonomy" id="1206816"/>
    <lineage>
        <taxon>Bacteria</taxon>
        <taxon>Pseudomonadati</taxon>
        <taxon>Bacteroidota</taxon>
        <taxon>Flavobacteriia</taxon>
        <taxon>Flavobacteriales</taxon>
        <taxon>Flavobacteriaceae</taxon>
        <taxon>Maribacter</taxon>
    </lineage>
</organism>
<gene>
    <name evidence="3" type="ORF">CLV91_0234</name>
</gene>
<evidence type="ECO:0000313" key="3">
    <source>
        <dbReference type="EMBL" id="RKR14162.1"/>
    </source>
</evidence>
<dbReference type="RefSeq" id="WP_121063139.1">
    <property type="nucleotide sequence ID" value="NZ_RBIQ01000007.1"/>
</dbReference>
<dbReference type="Pfam" id="PF13568">
    <property type="entry name" value="OMP_b-brl_2"/>
    <property type="match status" value="1"/>
</dbReference>
<protein>
    <submittedName>
        <fullName evidence="3">Outer membrane protein with beta-barrel domain</fullName>
    </submittedName>
</protein>
<comment type="caution">
    <text evidence="3">The sequence shown here is derived from an EMBL/GenBank/DDBJ whole genome shotgun (WGS) entry which is preliminary data.</text>
</comment>